<dbReference type="OrthoDB" id="5317514at2759"/>
<dbReference type="InterPro" id="IPR013519">
    <property type="entry name" value="Int_alpha_beta-p"/>
</dbReference>
<dbReference type="GO" id="GO:0031012">
    <property type="term" value="C:extracellular matrix"/>
    <property type="evidence" value="ECO:0007669"/>
    <property type="project" value="TreeGrafter"/>
</dbReference>
<proteinExistence type="predicted"/>
<accession>A0A1Q3ADC1</accession>
<dbReference type="GO" id="GO:0004621">
    <property type="term" value="F:glycosylphosphatidylinositol phospholipase D activity"/>
    <property type="evidence" value="ECO:0007669"/>
    <property type="project" value="TreeGrafter"/>
</dbReference>
<protein>
    <recommendedName>
        <fullName evidence="2">Phospholipase C/D domain-containing protein</fullName>
    </recommendedName>
</protein>
<dbReference type="Pfam" id="PF00882">
    <property type="entry name" value="Zn_dep_PLPC"/>
    <property type="match status" value="1"/>
</dbReference>
<feature type="signal peptide" evidence="1">
    <location>
        <begin position="1"/>
        <end position="25"/>
    </location>
</feature>
<dbReference type="Gene3D" id="2.130.10.130">
    <property type="entry name" value="Integrin alpha, N-terminal"/>
    <property type="match status" value="1"/>
</dbReference>
<dbReference type="PANTHER" id="PTHR23221">
    <property type="entry name" value="GLYCOSYLPHOSPHATIDYLINOSITOL PHOSPHOLIPASE D"/>
    <property type="match status" value="1"/>
</dbReference>
<organism evidence="4 5">
    <name type="scientific">Zygosaccharomyces rouxii</name>
    <dbReference type="NCBI Taxonomy" id="4956"/>
    <lineage>
        <taxon>Eukaryota</taxon>
        <taxon>Fungi</taxon>
        <taxon>Dikarya</taxon>
        <taxon>Ascomycota</taxon>
        <taxon>Saccharomycotina</taxon>
        <taxon>Saccharomycetes</taxon>
        <taxon>Saccharomycetales</taxon>
        <taxon>Saccharomycetaceae</taxon>
        <taxon>Zygosaccharomyces</taxon>
    </lineage>
</organism>
<dbReference type="InterPro" id="IPR029002">
    <property type="entry name" value="PLPC/GPLD1"/>
</dbReference>
<dbReference type="SUPFAM" id="SSF69318">
    <property type="entry name" value="Integrin alpha N-terminal domain"/>
    <property type="match status" value="1"/>
</dbReference>
<feature type="domain" description="Phospholipase C/D" evidence="2">
    <location>
        <begin position="31"/>
        <end position="173"/>
    </location>
</feature>
<gene>
    <name evidence="4" type="ORF">ZYGR_0AK01320</name>
    <name evidence="3" type="ORF">ZYGR_0N01230</name>
</gene>
<dbReference type="SMART" id="SM00191">
    <property type="entry name" value="Int_alpha"/>
    <property type="match status" value="1"/>
</dbReference>
<dbReference type="Proteomes" id="UP000187013">
    <property type="component" value="Unassembled WGS sequence"/>
</dbReference>
<dbReference type="EMBL" id="BDGX01000037">
    <property type="protein sequence ID" value="GAV53630.1"/>
    <property type="molecule type" value="Genomic_DNA"/>
</dbReference>
<sequence length="739" mass="83574">MKFAGRCLTLTSLLVLILQNWQVYGAGVNVHLIYLARVTSELDRKYEPWLKAGAFFPDAFYSCKPSKQWHDFAESTHWPQFLVNAVKLWHGKYNDNPQCEDSMKLRSFLIGIFTHQIVDSSWHSLVNGYRSEGLLEVLAQTEFSGRTQEAHDFLDLMGDFIGLGNIIRDINDNNWQFLTRTKWYLPKEEDMLDLVKCAGAESIEVDYEQLQDCVQRGFVASVGEVLTVIENRDQVLNSAYQMSPRARDMIQEHWLGGEFNLVSLMQNCLPNLYRLMNHIDEENALGELQLCGNLPPAYEIGTTSTTGVITMERRKNLIQITTNHHLSNLGTSLALGRFKNDHKLYLAMGAPLENGRGSVYLIRWDEVTMNLESDVEMYSNPTTVMIGAKIHLYQLEDIDFLIISEPSSNNIYFYHDDVLVLRVNLPPETRANQLKVTEVYDIDSDGIPDLILSGWCYGKDQEGCIVIIPGRIIVPNLERGKAANDVSTLTAYPITVLEGGWWSQAYQHFGSAVELSDSKFLYVACQSLGVVLVYSLAELNSRSLPKFILKGNEVKLANKRHLCRLKVVSSQEHGMFGGVIISWTYQGKHFVGISQHTFSTIFIYQEVHGFIRLYLKVKLPVELYSIPYSIGFGTDMKYSMDEEALYISSPGYFEGLGAIWKVPMVQIVKTAEFLGQRFFLVDPRKHLVVSGIDINQKGLGNYGKNILLGPQGKLIIGVPQYNYGVLEGNNQLTGMVLVS</sequence>
<keyword evidence="1" id="KW-0732">Signal</keyword>
<dbReference type="PANTHER" id="PTHR23221:SF7">
    <property type="entry name" value="PHOSPHATIDYLINOSITOL-GLYCAN-SPECIFIC PHOSPHOLIPASE D"/>
    <property type="match status" value="1"/>
</dbReference>
<dbReference type="eggNOG" id="ENOG502QVNQ">
    <property type="taxonomic scope" value="Eukaryota"/>
</dbReference>
<dbReference type="GO" id="GO:0016020">
    <property type="term" value="C:membrane"/>
    <property type="evidence" value="ECO:0007669"/>
    <property type="project" value="EnsemblFungi"/>
</dbReference>
<reference evidence="4 5" key="1">
    <citation type="submission" date="2016-08" db="EMBL/GenBank/DDBJ databases">
        <title>Draft genome sequence of allopolyploid Zygosaccharomyces rouxii.</title>
        <authorList>
            <person name="Watanabe J."/>
            <person name="Uehara K."/>
            <person name="Mogi Y."/>
            <person name="Tsukioka Y."/>
        </authorList>
    </citation>
    <scope>NUCLEOTIDE SEQUENCE [LARGE SCALE GENOMIC DNA]</scope>
    <source>
        <strain evidence="4 5">NBRC 110957</strain>
    </source>
</reference>
<dbReference type="AlphaFoldDB" id="A0A1Q3ADC1"/>
<evidence type="ECO:0000313" key="3">
    <source>
        <dbReference type="EMBL" id="GAV48719.1"/>
    </source>
</evidence>
<dbReference type="InterPro" id="IPR028994">
    <property type="entry name" value="Integrin_alpha_N"/>
</dbReference>
<evidence type="ECO:0000313" key="4">
    <source>
        <dbReference type="EMBL" id="GAV53630.1"/>
    </source>
</evidence>
<name>A0A1Q3ADC1_ZYGRO</name>
<dbReference type="OMA" id="FFPDALY"/>
<evidence type="ECO:0000313" key="5">
    <source>
        <dbReference type="Proteomes" id="UP000187013"/>
    </source>
</evidence>
<evidence type="ECO:0000256" key="1">
    <source>
        <dbReference type="SAM" id="SignalP"/>
    </source>
</evidence>
<evidence type="ECO:0000259" key="2">
    <source>
        <dbReference type="Pfam" id="PF00882"/>
    </source>
</evidence>
<comment type="caution">
    <text evidence="4">The sequence shown here is derived from an EMBL/GenBank/DDBJ whole genome shotgun (WGS) entry which is preliminary data.</text>
</comment>
<feature type="chain" id="PRO_5010097115" description="Phospholipase C/D domain-containing protein" evidence="1">
    <location>
        <begin position="26"/>
        <end position="739"/>
    </location>
</feature>
<dbReference type="EMBL" id="BDGX01000014">
    <property type="protein sequence ID" value="GAV48719.1"/>
    <property type="molecule type" value="Genomic_DNA"/>
</dbReference>